<dbReference type="GO" id="GO:0006086">
    <property type="term" value="P:pyruvate decarboxylation to acetyl-CoA"/>
    <property type="evidence" value="ECO:0007669"/>
    <property type="project" value="InterPro"/>
</dbReference>
<dbReference type="FunFam" id="2.40.50.100:FF:000010">
    <property type="entry name" value="Acetyltransferase component of pyruvate dehydrogenase complex"/>
    <property type="match status" value="1"/>
</dbReference>
<dbReference type="AlphaFoldDB" id="A0A067THR3"/>
<dbReference type="PANTHER" id="PTHR23151:SF90">
    <property type="entry name" value="DIHYDROLIPOYLLYSINE-RESIDUE ACETYLTRANSFERASE COMPONENT OF PYRUVATE DEHYDROGENASE COMPLEX, MITOCHONDRIAL-RELATED"/>
    <property type="match status" value="1"/>
</dbReference>
<accession>A0A067THR3</accession>
<proteinExistence type="predicted"/>
<reference evidence="4" key="1">
    <citation type="journal article" date="2014" name="Proc. Natl. Acad. Sci. U.S.A.">
        <title>Extensive sampling of basidiomycete genomes demonstrates inadequacy of the white-rot/brown-rot paradigm for wood decay fungi.</title>
        <authorList>
            <person name="Riley R."/>
            <person name="Salamov A.A."/>
            <person name="Brown D.W."/>
            <person name="Nagy L.G."/>
            <person name="Floudas D."/>
            <person name="Held B.W."/>
            <person name="Levasseur A."/>
            <person name="Lombard V."/>
            <person name="Morin E."/>
            <person name="Otillar R."/>
            <person name="Lindquist E.A."/>
            <person name="Sun H."/>
            <person name="LaButti K.M."/>
            <person name="Schmutz J."/>
            <person name="Jabbour D."/>
            <person name="Luo H."/>
            <person name="Baker S.E."/>
            <person name="Pisabarro A.G."/>
            <person name="Walton J.D."/>
            <person name="Blanchette R.A."/>
            <person name="Henrissat B."/>
            <person name="Martin F."/>
            <person name="Cullen D."/>
            <person name="Hibbett D.S."/>
            <person name="Grigoriev I.V."/>
        </authorList>
    </citation>
    <scope>NUCLEOTIDE SEQUENCE [LARGE SCALE GENOMIC DNA]</scope>
    <source>
        <strain evidence="4">CBS 339.88</strain>
    </source>
</reference>
<evidence type="ECO:0000256" key="1">
    <source>
        <dbReference type="ARBA" id="ARBA00022823"/>
    </source>
</evidence>
<dbReference type="Pfam" id="PF00364">
    <property type="entry name" value="Biotin_lipoyl"/>
    <property type="match status" value="1"/>
</dbReference>
<dbReference type="EMBL" id="KL142370">
    <property type="protein sequence ID" value="KDR81882.1"/>
    <property type="molecule type" value="Genomic_DNA"/>
</dbReference>
<dbReference type="OrthoDB" id="537444at2759"/>
<dbReference type="InterPro" id="IPR000089">
    <property type="entry name" value="Biotin_lipoyl"/>
</dbReference>
<organism evidence="3 4">
    <name type="scientific">Galerina marginata (strain CBS 339.88)</name>
    <dbReference type="NCBI Taxonomy" id="685588"/>
    <lineage>
        <taxon>Eukaryota</taxon>
        <taxon>Fungi</taxon>
        <taxon>Dikarya</taxon>
        <taxon>Basidiomycota</taxon>
        <taxon>Agaricomycotina</taxon>
        <taxon>Agaricomycetes</taxon>
        <taxon>Agaricomycetidae</taxon>
        <taxon>Agaricales</taxon>
        <taxon>Agaricineae</taxon>
        <taxon>Strophariaceae</taxon>
        <taxon>Galerina</taxon>
    </lineage>
</organism>
<dbReference type="Gene3D" id="2.40.50.100">
    <property type="match status" value="1"/>
</dbReference>
<dbReference type="HOGENOM" id="CLU_1019591_0_0_1"/>
<dbReference type="STRING" id="685588.A0A067THR3"/>
<keyword evidence="1" id="KW-0450">Lipoyl</keyword>
<dbReference type="SUPFAM" id="SSF51230">
    <property type="entry name" value="Single hybrid motif"/>
    <property type="match status" value="1"/>
</dbReference>
<dbReference type="PROSITE" id="PS50968">
    <property type="entry name" value="BIOTINYL_LIPOYL"/>
    <property type="match status" value="1"/>
</dbReference>
<sequence>MSALTLSKVSAVQTRGAYGLAQRRWLHGSLKRQAILMPAMSPLMTEGTITRWKKKEGEAFVAGDVLLQIETDIYMIDVEAQCPGILGKILMPDGTSNVPVEQVIALVARDTNELALLQDQHINTGGNTSGPASPRSPRLVNQFAFNKPLSSPRTPIMTPRTPSLFEMHTMGYGHRSAHVGGPRGGPALPRLDSASVARELEVPPCPSPQVPQQQQEWEVSTPMTPSTARWPMSAVGNGDQEKSQMDGAAIRRMILSNLSSQQSSKAAELDEFF</sequence>
<dbReference type="PANTHER" id="PTHR23151">
    <property type="entry name" value="DIHYDROLIPOAMIDE ACETYL/SUCCINYL-TRANSFERASE-RELATED"/>
    <property type="match status" value="1"/>
</dbReference>
<dbReference type="GO" id="GO:0045254">
    <property type="term" value="C:pyruvate dehydrogenase complex"/>
    <property type="evidence" value="ECO:0007669"/>
    <property type="project" value="InterPro"/>
</dbReference>
<gene>
    <name evidence="3" type="ORF">GALMADRAFT_240153</name>
</gene>
<feature type="domain" description="Lipoyl-binding" evidence="2">
    <location>
        <begin position="32"/>
        <end position="108"/>
    </location>
</feature>
<evidence type="ECO:0000313" key="3">
    <source>
        <dbReference type="EMBL" id="KDR81882.1"/>
    </source>
</evidence>
<evidence type="ECO:0000259" key="2">
    <source>
        <dbReference type="PROSITE" id="PS50968"/>
    </source>
</evidence>
<dbReference type="CDD" id="cd06849">
    <property type="entry name" value="lipoyl_domain"/>
    <property type="match status" value="1"/>
</dbReference>
<dbReference type="InterPro" id="IPR045257">
    <property type="entry name" value="E2/Pdx1"/>
</dbReference>
<name>A0A067THR3_GALM3</name>
<protein>
    <recommendedName>
        <fullName evidence="2">Lipoyl-binding domain-containing protein</fullName>
    </recommendedName>
</protein>
<keyword evidence="4" id="KW-1185">Reference proteome</keyword>
<dbReference type="Proteomes" id="UP000027222">
    <property type="component" value="Unassembled WGS sequence"/>
</dbReference>
<evidence type="ECO:0000313" key="4">
    <source>
        <dbReference type="Proteomes" id="UP000027222"/>
    </source>
</evidence>
<dbReference type="InterPro" id="IPR011053">
    <property type="entry name" value="Single_hybrid_motif"/>
</dbReference>